<accession>A0ABT4H6M1</accession>
<proteinExistence type="predicted"/>
<dbReference type="InterPro" id="IPR036410">
    <property type="entry name" value="HSP_DnaJ_Cys-rich_dom_sf"/>
</dbReference>
<reference evidence="1 2" key="1">
    <citation type="submission" date="2022-05" db="EMBL/GenBank/DDBJ databases">
        <title>Genome Sequencing of Bee-Associated Microbes.</title>
        <authorList>
            <person name="Dunlap C."/>
        </authorList>
    </citation>
    <scope>NUCLEOTIDE SEQUENCE [LARGE SCALE GENOMIC DNA]</scope>
    <source>
        <strain evidence="1 2">NRRL B-04010</strain>
    </source>
</reference>
<protein>
    <recommendedName>
        <fullName evidence="3">Chaperone protein DnaJ</fullName>
    </recommendedName>
</protein>
<organism evidence="1 2">
    <name type="scientific">Paenibacillus alvei</name>
    <name type="common">Bacillus alvei</name>
    <dbReference type="NCBI Taxonomy" id="44250"/>
    <lineage>
        <taxon>Bacteria</taxon>
        <taxon>Bacillati</taxon>
        <taxon>Bacillota</taxon>
        <taxon>Bacilli</taxon>
        <taxon>Bacillales</taxon>
        <taxon>Paenibacillaceae</taxon>
        <taxon>Paenibacillus</taxon>
    </lineage>
</organism>
<dbReference type="GeneID" id="94489150"/>
<evidence type="ECO:0000313" key="2">
    <source>
        <dbReference type="Proteomes" id="UP001527181"/>
    </source>
</evidence>
<sequence length="46" mass="4951">MSDYYLIGEVEKCTACNGRGYTSSENHPDCPVCSGAGYVEIEEGTD</sequence>
<dbReference type="EMBL" id="JAMDNP010000095">
    <property type="protein sequence ID" value="MCY9764632.1"/>
    <property type="molecule type" value="Genomic_DNA"/>
</dbReference>
<dbReference type="Gene3D" id="6.20.20.10">
    <property type="match status" value="1"/>
</dbReference>
<name>A0ABT4H6M1_PAEAL</name>
<gene>
    <name evidence="1" type="ORF">M5X12_29485</name>
</gene>
<keyword evidence="2" id="KW-1185">Reference proteome</keyword>
<evidence type="ECO:0008006" key="3">
    <source>
        <dbReference type="Google" id="ProtNLM"/>
    </source>
</evidence>
<dbReference type="SUPFAM" id="SSF57938">
    <property type="entry name" value="DnaJ/Hsp40 cysteine-rich domain"/>
    <property type="match status" value="1"/>
</dbReference>
<comment type="caution">
    <text evidence="1">The sequence shown here is derived from an EMBL/GenBank/DDBJ whole genome shotgun (WGS) entry which is preliminary data.</text>
</comment>
<evidence type="ECO:0000313" key="1">
    <source>
        <dbReference type="EMBL" id="MCY9764632.1"/>
    </source>
</evidence>
<dbReference type="Proteomes" id="UP001527181">
    <property type="component" value="Unassembled WGS sequence"/>
</dbReference>
<dbReference type="RefSeq" id="WP_005545916.1">
    <property type="nucleotide sequence ID" value="NZ_JAKOBS010000018.1"/>
</dbReference>